<dbReference type="AlphaFoldDB" id="A0A951Q6W9"/>
<feature type="coiled-coil region" evidence="1">
    <location>
        <begin position="43"/>
        <end position="97"/>
    </location>
</feature>
<evidence type="ECO:0000313" key="4">
    <source>
        <dbReference type="Proteomes" id="UP000715781"/>
    </source>
</evidence>
<dbReference type="EMBL" id="JAHHHN010000046">
    <property type="protein sequence ID" value="MBW4565752.1"/>
    <property type="molecule type" value="Genomic_DNA"/>
</dbReference>
<evidence type="ECO:0000259" key="2">
    <source>
        <dbReference type="Pfam" id="PF05419"/>
    </source>
</evidence>
<protein>
    <submittedName>
        <fullName evidence="3">GUN4 domain-containing protein</fullName>
    </submittedName>
</protein>
<dbReference type="Gene3D" id="1.25.40.620">
    <property type="match status" value="1"/>
</dbReference>
<comment type="caution">
    <text evidence="3">The sequence shown here is derived from an EMBL/GenBank/DDBJ whole genome shotgun (WGS) entry which is preliminary data.</text>
</comment>
<dbReference type="InterPro" id="IPR008629">
    <property type="entry name" value="GUN4-like"/>
</dbReference>
<dbReference type="Gene3D" id="1.10.10.1770">
    <property type="entry name" value="Gun4-like"/>
    <property type="match status" value="1"/>
</dbReference>
<evidence type="ECO:0000256" key="1">
    <source>
        <dbReference type="SAM" id="Coils"/>
    </source>
</evidence>
<name>A0A951Q6W9_9NOST</name>
<gene>
    <name evidence="3" type="ORF">KME32_32650</name>
</gene>
<reference evidence="3" key="1">
    <citation type="submission" date="2021-05" db="EMBL/GenBank/DDBJ databases">
        <authorList>
            <person name="Pietrasiak N."/>
            <person name="Ward R."/>
            <person name="Stajich J.E."/>
            <person name="Kurbessoian T."/>
        </authorList>
    </citation>
    <scope>NUCLEOTIDE SEQUENCE</scope>
    <source>
        <strain evidence="3">JT2-VF2</strain>
    </source>
</reference>
<evidence type="ECO:0000313" key="3">
    <source>
        <dbReference type="EMBL" id="MBW4565752.1"/>
    </source>
</evidence>
<dbReference type="Pfam" id="PF05419">
    <property type="entry name" value="GUN4"/>
    <property type="match status" value="1"/>
</dbReference>
<reference evidence="3" key="2">
    <citation type="journal article" date="2022" name="Microbiol. Resour. Announc.">
        <title>Metagenome Sequencing to Explore Phylogenomics of Terrestrial Cyanobacteria.</title>
        <authorList>
            <person name="Ward R.D."/>
            <person name="Stajich J.E."/>
            <person name="Johansen J.R."/>
            <person name="Huntemann M."/>
            <person name="Clum A."/>
            <person name="Foster B."/>
            <person name="Foster B."/>
            <person name="Roux S."/>
            <person name="Palaniappan K."/>
            <person name="Varghese N."/>
            <person name="Mukherjee S."/>
            <person name="Reddy T.B.K."/>
            <person name="Daum C."/>
            <person name="Copeland A."/>
            <person name="Chen I.A."/>
            <person name="Ivanova N.N."/>
            <person name="Kyrpides N.C."/>
            <person name="Shapiro N."/>
            <person name="Eloe-Fadrosh E.A."/>
            <person name="Pietrasiak N."/>
        </authorList>
    </citation>
    <scope>NUCLEOTIDE SEQUENCE</scope>
    <source>
        <strain evidence="3">JT2-VF2</strain>
    </source>
</reference>
<accession>A0A951Q6W9</accession>
<sequence>MAIKASNTQTLESSIRTFQTEIHSLKSGLQLTKEKLLSAEMTAIEAKKVANNAQIEIENVKNHMTESPINLQIIEELAQLKEQLSQLVQNSQKIKSDEKDFQKPILESISSLRSQLSQLEAELTLVSPTSGINYTKLRDLLAENKWQEADKETCIYIVKISDREEENWLDDGDIKRFPRHDLRIINNLWMKYSDGKFGFTVQKQIWQDSREDYKCFGDRVGWLVNSQWRRYEEAIFSLDAPEGHLPYTIKVIGFGYRNLGEIPHRLKRFLPRC</sequence>
<keyword evidence="1" id="KW-0175">Coiled coil</keyword>
<dbReference type="GO" id="GO:0046906">
    <property type="term" value="F:tetrapyrrole binding"/>
    <property type="evidence" value="ECO:0007669"/>
    <property type="project" value="TreeGrafter"/>
</dbReference>
<dbReference type="PANTHER" id="PTHR34800:SF1">
    <property type="entry name" value="TETRAPYRROLE-BINDING PROTEIN, CHLOROPLASTIC"/>
    <property type="match status" value="1"/>
</dbReference>
<organism evidence="3 4">
    <name type="scientific">Mojavia pulchra JT2-VF2</name>
    <dbReference type="NCBI Taxonomy" id="287848"/>
    <lineage>
        <taxon>Bacteria</taxon>
        <taxon>Bacillati</taxon>
        <taxon>Cyanobacteriota</taxon>
        <taxon>Cyanophyceae</taxon>
        <taxon>Nostocales</taxon>
        <taxon>Nostocaceae</taxon>
    </lineage>
</organism>
<proteinExistence type="predicted"/>
<feature type="domain" description="GUN4-like" evidence="2">
    <location>
        <begin position="130"/>
        <end position="251"/>
    </location>
</feature>
<dbReference type="InterPro" id="IPR037215">
    <property type="entry name" value="GUN4-like_sf"/>
</dbReference>
<dbReference type="Proteomes" id="UP000715781">
    <property type="component" value="Unassembled WGS sequence"/>
</dbReference>
<dbReference type="CDD" id="cd16383">
    <property type="entry name" value="GUN4"/>
    <property type="match status" value="1"/>
</dbReference>
<dbReference type="PANTHER" id="PTHR34800">
    <property type="entry name" value="TETRAPYRROLE-BINDING PROTEIN, CHLOROPLASTIC"/>
    <property type="match status" value="1"/>
</dbReference>
<dbReference type="SUPFAM" id="SSF140869">
    <property type="entry name" value="GUN4-like"/>
    <property type="match status" value="1"/>
</dbReference>